<dbReference type="EMBL" id="VSWC01000029">
    <property type="protein sequence ID" value="KAA1107387.1"/>
    <property type="molecule type" value="Genomic_DNA"/>
</dbReference>
<evidence type="ECO:0000313" key="8">
    <source>
        <dbReference type="EMBL" id="KAA1107387.1"/>
    </source>
</evidence>
<feature type="coiled-coil region" evidence="5">
    <location>
        <begin position="315"/>
        <end position="347"/>
    </location>
</feature>
<keyword evidence="4" id="KW-0539">Nucleus</keyword>
<evidence type="ECO:0000313" key="10">
    <source>
        <dbReference type="Proteomes" id="UP000324748"/>
    </source>
</evidence>
<feature type="compositionally biased region" description="Basic and acidic residues" evidence="6">
    <location>
        <begin position="165"/>
        <end position="185"/>
    </location>
</feature>
<dbReference type="OrthoDB" id="2497737at2759"/>
<dbReference type="EMBL" id="VDEP01000203">
    <property type="protein sequence ID" value="KAA1124809.1"/>
    <property type="molecule type" value="Genomic_DNA"/>
</dbReference>
<dbReference type="Proteomes" id="UP000325313">
    <property type="component" value="Unassembled WGS sequence"/>
</dbReference>
<protein>
    <recommendedName>
        <fullName evidence="7">Zinc-finger domain-containing protein</fullName>
    </recommendedName>
</protein>
<dbReference type="GO" id="GO:0005634">
    <property type="term" value="C:nucleus"/>
    <property type="evidence" value="ECO:0007669"/>
    <property type="project" value="UniProtKB-SubCell"/>
</dbReference>
<gene>
    <name evidence="8" type="ORF">PGT21_012136</name>
    <name evidence="9" type="ORF">PGTUg99_035248</name>
</gene>
<keyword evidence="10" id="KW-1185">Reference proteome</keyword>
<feature type="region of interest" description="Disordered" evidence="6">
    <location>
        <begin position="165"/>
        <end position="197"/>
    </location>
</feature>
<evidence type="ECO:0000256" key="6">
    <source>
        <dbReference type="SAM" id="MobiDB-lite"/>
    </source>
</evidence>
<evidence type="ECO:0000313" key="9">
    <source>
        <dbReference type="EMBL" id="KAA1124809.1"/>
    </source>
</evidence>
<dbReference type="InterPro" id="IPR018866">
    <property type="entry name" value="Znf-4CXXC_R1"/>
</dbReference>
<evidence type="ECO:0000256" key="2">
    <source>
        <dbReference type="ARBA" id="ARBA00023015"/>
    </source>
</evidence>
<reference evidence="10 11" key="1">
    <citation type="submission" date="2019-05" db="EMBL/GenBank/DDBJ databases">
        <title>Emergence of the Ug99 lineage of the wheat stem rust pathogen through somatic hybridization.</title>
        <authorList>
            <person name="Li F."/>
            <person name="Upadhyaya N.M."/>
            <person name="Sperschneider J."/>
            <person name="Matny O."/>
            <person name="Nguyen-Phuc H."/>
            <person name="Mago R."/>
            <person name="Raley C."/>
            <person name="Miller M.E."/>
            <person name="Silverstein K.A.T."/>
            <person name="Henningsen E."/>
            <person name="Hirsch C.D."/>
            <person name="Visser B."/>
            <person name="Pretorius Z.A."/>
            <person name="Steffenson B.J."/>
            <person name="Schwessinger B."/>
            <person name="Dodds P.N."/>
            <person name="Figueroa M."/>
        </authorList>
    </citation>
    <scope>NUCLEOTIDE SEQUENCE [LARGE SCALE GENOMIC DNA]</scope>
    <source>
        <strain evidence="8">21-0</strain>
        <strain evidence="9 11">Ug99</strain>
    </source>
</reference>
<dbReference type="AlphaFoldDB" id="A0A5B0RHC2"/>
<evidence type="ECO:0000259" key="7">
    <source>
        <dbReference type="Pfam" id="PF10497"/>
    </source>
</evidence>
<name>A0A5B0RHC2_PUCGR</name>
<feature type="compositionally biased region" description="Polar residues" evidence="6">
    <location>
        <begin position="29"/>
        <end position="47"/>
    </location>
</feature>
<feature type="domain" description="Zinc-finger" evidence="7">
    <location>
        <begin position="68"/>
        <end position="148"/>
    </location>
</feature>
<dbReference type="Pfam" id="PF10497">
    <property type="entry name" value="zf-4CXXC_R1"/>
    <property type="match status" value="1"/>
</dbReference>
<feature type="region of interest" description="Disordered" evidence="6">
    <location>
        <begin position="225"/>
        <end position="249"/>
    </location>
</feature>
<evidence type="ECO:0000256" key="5">
    <source>
        <dbReference type="SAM" id="Coils"/>
    </source>
</evidence>
<dbReference type="Proteomes" id="UP000324748">
    <property type="component" value="Unassembled WGS sequence"/>
</dbReference>
<organism evidence="9 11">
    <name type="scientific">Puccinia graminis f. sp. tritici</name>
    <dbReference type="NCBI Taxonomy" id="56615"/>
    <lineage>
        <taxon>Eukaryota</taxon>
        <taxon>Fungi</taxon>
        <taxon>Dikarya</taxon>
        <taxon>Basidiomycota</taxon>
        <taxon>Pucciniomycotina</taxon>
        <taxon>Pucciniomycetes</taxon>
        <taxon>Pucciniales</taxon>
        <taxon>Pucciniaceae</taxon>
        <taxon>Puccinia</taxon>
    </lineage>
</organism>
<keyword evidence="3" id="KW-0804">Transcription</keyword>
<feature type="compositionally biased region" description="Polar residues" evidence="6">
    <location>
        <begin position="225"/>
        <end position="239"/>
    </location>
</feature>
<comment type="caution">
    <text evidence="9">The sequence shown here is derived from an EMBL/GenBank/DDBJ whole genome shotgun (WGS) entry which is preliminary data.</text>
</comment>
<proteinExistence type="predicted"/>
<evidence type="ECO:0000313" key="11">
    <source>
        <dbReference type="Proteomes" id="UP000325313"/>
    </source>
</evidence>
<evidence type="ECO:0000256" key="1">
    <source>
        <dbReference type="ARBA" id="ARBA00004123"/>
    </source>
</evidence>
<evidence type="ECO:0000256" key="3">
    <source>
        <dbReference type="ARBA" id="ARBA00023163"/>
    </source>
</evidence>
<comment type="subcellular location">
    <subcellularLocation>
        <location evidence="1">Nucleus</location>
    </subcellularLocation>
</comment>
<evidence type="ECO:0000256" key="4">
    <source>
        <dbReference type="ARBA" id="ARBA00023242"/>
    </source>
</evidence>
<keyword evidence="5" id="KW-0175">Coiled coil</keyword>
<sequence>MNKVRYKIEKELARTKQFNTLHTHQRATFTAIPSTTAPPTHGSCKSKSQAKRPVPSPATAPDATGQYESSTCHQCRTKTTRPKMICDQSLNPNCLVRICRPCLMDRKAYDEMPKLRGPLFKFVPGGKILCMKCRNICPCASCRRARGERGVMGNGLNGFYDLMRDEPKTEAPLRKTKRKEREQAKPKQSPGHPMVDKCKNEQKGAEVVCLEESWDELVGKSNRTIISGKNGKTTGQSHARSNRIGSRASCGLRKSPDPVWIAGCSRKRKFCAKQFTDEESDCCIPVDGPTIPAPKKEKPGFRSKDPEDVRQDRLERQLDSQIRELELRRAREELERNNATADAFTKAKMIQQFLRCGLNLEDALRATNECLCLPTQSPARR</sequence>
<feature type="region of interest" description="Disordered" evidence="6">
    <location>
        <begin position="29"/>
        <end position="67"/>
    </location>
</feature>
<keyword evidence="2" id="KW-0805">Transcription regulation</keyword>
<feature type="region of interest" description="Disordered" evidence="6">
    <location>
        <begin position="287"/>
        <end position="311"/>
    </location>
</feature>
<feature type="compositionally biased region" description="Basic and acidic residues" evidence="6">
    <location>
        <begin position="294"/>
        <end position="311"/>
    </location>
</feature>
<accession>A0A5B0RHC2</accession>